<name>H3NLP9_9FIRM</name>
<evidence type="ECO:0000313" key="10">
    <source>
        <dbReference type="Proteomes" id="UP000004191"/>
    </source>
</evidence>
<protein>
    <recommendedName>
        <fullName evidence="8">Solute-binding protein family 5 domain-containing protein</fullName>
    </recommendedName>
</protein>
<dbReference type="GO" id="GO:0042597">
    <property type="term" value="C:periplasmic space"/>
    <property type="evidence" value="ECO:0007669"/>
    <property type="project" value="UniProtKB-ARBA"/>
</dbReference>
<organism evidence="9 10">
    <name type="scientific">Helcococcus kunzii ATCC 51366</name>
    <dbReference type="NCBI Taxonomy" id="883114"/>
    <lineage>
        <taxon>Bacteria</taxon>
        <taxon>Bacillati</taxon>
        <taxon>Bacillota</taxon>
        <taxon>Tissierellia</taxon>
        <taxon>Tissierellales</taxon>
        <taxon>Peptoniphilaceae</taxon>
        <taxon>Helcococcus</taxon>
    </lineage>
</organism>
<evidence type="ECO:0000259" key="8">
    <source>
        <dbReference type="Pfam" id="PF00496"/>
    </source>
</evidence>
<dbReference type="SUPFAM" id="SSF53850">
    <property type="entry name" value="Periplasmic binding protein-like II"/>
    <property type="match status" value="1"/>
</dbReference>
<dbReference type="GO" id="GO:0015833">
    <property type="term" value="P:peptide transport"/>
    <property type="evidence" value="ECO:0007669"/>
    <property type="project" value="TreeGrafter"/>
</dbReference>
<dbReference type="OrthoDB" id="9801912at2"/>
<comment type="caution">
    <text evidence="9">The sequence shown here is derived from an EMBL/GenBank/DDBJ whole genome shotgun (WGS) entry which is preliminary data.</text>
</comment>
<gene>
    <name evidence="9" type="ORF">HMPREF9709_00260</name>
</gene>
<dbReference type="CDD" id="cd08504">
    <property type="entry name" value="PBP2_OppA"/>
    <property type="match status" value="1"/>
</dbReference>
<evidence type="ECO:0000256" key="3">
    <source>
        <dbReference type="ARBA" id="ARBA00022448"/>
    </source>
</evidence>
<reference evidence="9 10" key="1">
    <citation type="submission" date="2012-01" db="EMBL/GenBank/DDBJ databases">
        <title>The Genome Sequence of Helcococcus kunzii ATCC 51366.</title>
        <authorList>
            <consortium name="The Broad Institute Genome Sequencing Platform"/>
            <person name="Earl A."/>
            <person name="Ward D."/>
            <person name="Feldgarden M."/>
            <person name="Gevers D."/>
            <person name="Huys G."/>
            <person name="Young S.K."/>
            <person name="Zeng Q."/>
            <person name="Gargeya S."/>
            <person name="Fitzgerald M."/>
            <person name="Haas B."/>
            <person name="Abouelleil A."/>
            <person name="Alvarado L."/>
            <person name="Arachchi H.M."/>
            <person name="Berlin A."/>
            <person name="Chapman S.B."/>
            <person name="Gearin G."/>
            <person name="Goldberg J."/>
            <person name="Griggs A."/>
            <person name="Gujja S."/>
            <person name="Hansen M."/>
            <person name="Heiman D."/>
            <person name="Howarth C."/>
            <person name="Larimer J."/>
            <person name="Lui A."/>
            <person name="MacDonald P.J.P."/>
            <person name="McCowen C."/>
            <person name="Montmayeur A."/>
            <person name="Murphy C."/>
            <person name="Neiman D."/>
            <person name="Pearson M."/>
            <person name="Priest M."/>
            <person name="Roberts A."/>
            <person name="Saif S."/>
            <person name="Shea T."/>
            <person name="Sisk P."/>
            <person name="Stolte C."/>
            <person name="Sykes S."/>
            <person name="Wortman J."/>
            <person name="Nusbaum C."/>
            <person name="Birren B."/>
        </authorList>
    </citation>
    <scope>NUCLEOTIDE SEQUENCE [LARGE SCALE GENOMIC DNA]</scope>
    <source>
        <strain evidence="9 10">ATCC 51366</strain>
    </source>
</reference>
<dbReference type="InterPro" id="IPR039424">
    <property type="entry name" value="SBP_5"/>
</dbReference>
<feature type="chain" id="PRO_5038695757" description="Solute-binding protein family 5 domain-containing protein" evidence="7">
    <location>
        <begin position="24"/>
        <end position="684"/>
    </location>
</feature>
<dbReference type="PROSITE" id="PS51257">
    <property type="entry name" value="PROKAR_LIPOPROTEIN"/>
    <property type="match status" value="1"/>
</dbReference>
<feature type="coiled-coil region" evidence="5">
    <location>
        <begin position="654"/>
        <end position="681"/>
    </location>
</feature>
<comment type="subcellular location">
    <subcellularLocation>
        <location evidence="1">Cell envelope</location>
    </subcellularLocation>
</comment>
<keyword evidence="3" id="KW-0813">Transport</keyword>
<dbReference type="RefSeq" id="WP_005397192.1">
    <property type="nucleotide sequence ID" value="NZ_JH601088.1"/>
</dbReference>
<evidence type="ECO:0000256" key="5">
    <source>
        <dbReference type="SAM" id="Coils"/>
    </source>
</evidence>
<dbReference type="HOGENOM" id="CLU_026497_0_0_9"/>
<dbReference type="PATRIC" id="fig|883114.3.peg.256"/>
<proteinExistence type="inferred from homology"/>
<dbReference type="Gene3D" id="3.90.76.10">
    <property type="entry name" value="Dipeptide-binding Protein, Domain 1"/>
    <property type="match status" value="1"/>
</dbReference>
<evidence type="ECO:0000256" key="2">
    <source>
        <dbReference type="ARBA" id="ARBA00005695"/>
    </source>
</evidence>
<evidence type="ECO:0000256" key="4">
    <source>
        <dbReference type="ARBA" id="ARBA00022729"/>
    </source>
</evidence>
<keyword evidence="5" id="KW-0175">Coiled coil</keyword>
<dbReference type="Gene3D" id="3.40.190.10">
    <property type="entry name" value="Periplasmic binding protein-like II"/>
    <property type="match status" value="1"/>
</dbReference>
<dbReference type="InterPro" id="IPR030678">
    <property type="entry name" value="Peptide/Ni-bd"/>
</dbReference>
<accession>H3NLP9</accession>
<dbReference type="GO" id="GO:0043190">
    <property type="term" value="C:ATP-binding cassette (ABC) transporter complex"/>
    <property type="evidence" value="ECO:0007669"/>
    <property type="project" value="InterPro"/>
</dbReference>
<dbReference type="Gene3D" id="3.10.105.10">
    <property type="entry name" value="Dipeptide-binding Protein, Domain 3"/>
    <property type="match status" value="1"/>
</dbReference>
<evidence type="ECO:0000313" key="9">
    <source>
        <dbReference type="EMBL" id="EHR35752.1"/>
    </source>
</evidence>
<dbReference type="eggNOG" id="COG4166">
    <property type="taxonomic scope" value="Bacteria"/>
</dbReference>
<dbReference type="GO" id="GO:0030313">
    <property type="term" value="C:cell envelope"/>
    <property type="evidence" value="ECO:0007669"/>
    <property type="project" value="UniProtKB-SubCell"/>
</dbReference>
<dbReference type="AlphaFoldDB" id="H3NLP9"/>
<dbReference type="Pfam" id="PF00496">
    <property type="entry name" value="SBP_bac_5"/>
    <property type="match status" value="1"/>
</dbReference>
<keyword evidence="10" id="KW-1185">Reference proteome</keyword>
<feature type="compositionally biased region" description="Basic and acidic residues" evidence="6">
    <location>
        <begin position="30"/>
        <end position="54"/>
    </location>
</feature>
<dbReference type="PANTHER" id="PTHR30290">
    <property type="entry name" value="PERIPLASMIC BINDING COMPONENT OF ABC TRANSPORTER"/>
    <property type="match status" value="1"/>
</dbReference>
<feature type="domain" description="Solute-binding protein family 5" evidence="8">
    <location>
        <begin position="100"/>
        <end position="553"/>
    </location>
</feature>
<evidence type="ECO:0000256" key="1">
    <source>
        <dbReference type="ARBA" id="ARBA00004196"/>
    </source>
</evidence>
<dbReference type="EMBL" id="AGEI01000008">
    <property type="protein sequence ID" value="EHR35752.1"/>
    <property type="molecule type" value="Genomic_DNA"/>
</dbReference>
<feature type="signal peptide" evidence="7">
    <location>
        <begin position="1"/>
        <end position="23"/>
    </location>
</feature>
<keyword evidence="4 7" id="KW-0732">Signal</keyword>
<dbReference type="GO" id="GO:1904680">
    <property type="term" value="F:peptide transmembrane transporter activity"/>
    <property type="evidence" value="ECO:0007669"/>
    <property type="project" value="TreeGrafter"/>
</dbReference>
<sequence length="684" mass="76792">MKNSKKVLSLLLALVMVFLVACGGPTGGDKTTKESTGETDKNGGESNGKTEGESEVKEYTYAGTNSLKTLDYITTNKNPDNIWNANFVDGLLEHDRIGQLQPALAESYSVSEDGLKWTFKLKKGVKWVTNTEMEYAEVKADDFVTGLRHAAEFKSESSAVVSGIIKGYAEYLNSDFSDAEWEKVGVKALDDYTVEYTLEKPAPYFGDITTYTILYPVNRKFLESFDGAKLGSPEPTKTKFGSLSPDSILYNGGYILSSVDDKSSIVIVKNNQYWDAEHVYLEKVTEIFDDGKDPYSIKNGFENGTYVAMSMRPTWEDYNKVRKQYEQYVRPNLPNASTFGTIFNFNRKSFKYTKYAKDEALKENTRKALLNENFRKGLRAAYDRVPELRVDAPEALAREALKNVNNYIDAAAHSDGRDYLQLVTDAYNAATGEKLDLSDGQDPFYNKEKAAEYFAAAEKEGIKFPVHLDMLVLETNDRLVKKANSMKQSIKQGSDGKVIIELNLVPQDTIQAIAFQNNDPAAADYDINTFAGWGPDYNDPKSYADTWSATTGSNLTNAGLSGVDENGNVADKDIKEKIGLMEYEKLYREADKITDDLDKRYEAFAKSDAYFVEKALYIPVTMAARGEIISKAEPFVGIYSPVGVSQNKYKYQKIRKELVTAEEYNKAKEQWQKERVEARKNQAQ</sequence>
<dbReference type="STRING" id="883114.HMPREF9709_00260"/>
<dbReference type="PANTHER" id="PTHR30290:SF10">
    <property type="entry name" value="PERIPLASMIC OLIGOPEPTIDE-BINDING PROTEIN-RELATED"/>
    <property type="match status" value="1"/>
</dbReference>
<dbReference type="GeneID" id="96998279"/>
<evidence type="ECO:0000256" key="6">
    <source>
        <dbReference type="SAM" id="MobiDB-lite"/>
    </source>
</evidence>
<dbReference type="InterPro" id="IPR000914">
    <property type="entry name" value="SBP_5_dom"/>
</dbReference>
<evidence type="ECO:0000256" key="7">
    <source>
        <dbReference type="SAM" id="SignalP"/>
    </source>
</evidence>
<dbReference type="Proteomes" id="UP000004191">
    <property type="component" value="Unassembled WGS sequence"/>
</dbReference>
<comment type="similarity">
    <text evidence="2">Belongs to the bacterial solute-binding protein 5 family.</text>
</comment>
<feature type="region of interest" description="Disordered" evidence="6">
    <location>
        <begin position="27"/>
        <end position="54"/>
    </location>
</feature>
<dbReference type="PIRSF" id="PIRSF002741">
    <property type="entry name" value="MppA"/>
    <property type="match status" value="1"/>
</dbReference>